<dbReference type="InterPro" id="IPR036513">
    <property type="entry name" value="STAS_dom_sf"/>
</dbReference>
<feature type="transmembrane region" description="Helical" evidence="5">
    <location>
        <begin position="128"/>
        <end position="151"/>
    </location>
</feature>
<keyword evidence="3 5" id="KW-1133">Transmembrane helix</keyword>
<keyword evidence="2 5" id="KW-0812">Transmembrane</keyword>
<feature type="transmembrane region" description="Helical" evidence="5">
    <location>
        <begin position="98"/>
        <end position="122"/>
    </location>
</feature>
<evidence type="ECO:0000256" key="3">
    <source>
        <dbReference type="ARBA" id="ARBA00022989"/>
    </source>
</evidence>
<dbReference type="EMBL" id="JADWDJ010000004">
    <property type="protein sequence ID" value="KAG5282659.1"/>
    <property type="molecule type" value="Genomic_DNA"/>
</dbReference>
<keyword evidence="4 5" id="KW-0472">Membrane</keyword>
<feature type="transmembrane region" description="Helical" evidence="5">
    <location>
        <begin position="429"/>
        <end position="445"/>
    </location>
</feature>
<dbReference type="PANTHER" id="PTHR11814">
    <property type="entry name" value="SULFATE TRANSPORTER"/>
    <property type="match status" value="1"/>
</dbReference>
<dbReference type="InterPro" id="IPR018045">
    <property type="entry name" value="S04_transporter_CS"/>
</dbReference>
<sequence>MDSSSLCQGDIAEPLTLSLNEAQLDILGRRVRKESWSVLDKLRSERWCSGPRLKSCFFSCVPVLSWLPRYSLRQNAIGDLVSGISVGIMHLPQGLANAMLAAVPPVFGLYSSFYPILLYFIFGTSKHISVGTFSILAIMIGTVLGDLKLLGNRGDASESDADMARVSAAAQLTIMCGLIQMVLSVLHCGGVCRWLSRPLVGGYTTAAAIHVTIHQLPLLAGIAIDRHAGVCAVFWMMGDVLSGLDNASPGALIVSAVSMVTLVGGKVLNSYFKKHLPMPIPWELVLVILATILSWQLDLLGNYRVQVVGTVPTGLSAPSLPPLSLSQDLLLPAFALAVVGFGFTASLGTMFALKHGYTIDSNQELLAMGLCNSIGGMFQCFAVSTSMSRSMVQESTGGKTQVSALVSALLMLVILLKVGALFEQLPKAVLAVIILVNLQGIFVQVKDVPALWATDRVDLCVWVVTALCALVFNLDVGLGAAMAFSVLTVVFRTQRSQSAALGVIPGTDCYRDLKLFSEARQIPGVTIFSFCNPIYYANSDPYFNSLEEVIQRGLEENACPSEAPAGQQTEVRQHCVILELSGVSFMDSVAMNKLRTMVKECGNQGIWVLLAACPDGLLTQLQTQGLVPVCVSCSSLFPSVHHAVQHCHHTLLPDATVSEV</sequence>
<dbReference type="GO" id="GO:0016020">
    <property type="term" value="C:membrane"/>
    <property type="evidence" value="ECO:0007669"/>
    <property type="project" value="UniProtKB-SubCell"/>
</dbReference>
<feature type="transmembrane region" description="Helical" evidence="5">
    <location>
        <begin position="329"/>
        <end position="353"/>
    </location>
</feature>
<evidence type="ECO:0000256" key="5">
    <source>
        <dbReference type="SAM" id="Phobius"/>
    </source>
</evidence>
<dbReference type="AlphaFoldDB" id="A0AAV6H6F6"/>
<protein>
    <recommendedName>
        <fullName evidence="6">STAS domain-containing protein</fullName>
    </recommendedName>
</protein>
<organism evidence="7 8">
    <name type="scientific">Alosa alosa</name>
    <name type="common">allis shad</name>
    <dbReference type="NCBI Taxonomy" id="278164"/>
    <lineage>
        <taxon>Eukaryota</taxon>
        <taxon>Metazoa</taxon>
        <taxon>Chordata</taxon>
        <taxon>Craniata</taxon>
        <taxon>Vertebrata</taxon>
        <taxon>Euteleostomi</taxon>
        <taxon>Actinopterygii</taxon>
        <taxon>Neopterygii</taxon>
        <taxon>Teleostei</taxon>
        <taxon>Clupei</taxon>
        <taxon>Clupeiformes</taxon>
        <taxon>Clupeoidei</taxon>
        <taxon>Clupeidae</taxon>
        <taxon>Alosa</taxon>
    </lineage>
</organism>
<feature type="transmembrane region" description="Helical" evidence="5">
    <location>
        <begin position="247"/>
        <end position="268"/>
    </location>
</feature>
<dbReference type="SUPFAM" id="SSF52091">
    <property type="entry name" value="SpoIIaa-like"/>
    <property type="match status" value="1"/>
</dbReference>
<dbReference type="GO" id="GO:0008271">
    <property type="term" value="F:secondary active sulfate transmembrane transporter activity"/>
    <property type="evidence" value="ECO:0007669"/>
    <property type="project" value="InterPro"/>
</dbReference>
<evidence type="ECO:0000256" key="2">
    <source>
        <dbReference type="ARBA" id="ARBA00022692"/>
    </source>
</evidence>
<feature type="transmembrane region" description="Helical" evidence="5">
    <location>
        <begin position="461"/>
        <end position="491"/>
    </location>
</feature>
<evidence type="ECO:0000313" key="8">
    <source>
        <dbReference type="Proteomes" id="UP000823561"/>
    </source>
</evidence>
<accession>A0AAV6H6F6</accession>
<dbReference type="PROSITE" id="PS50801">
    <property type="entry name" value="STAS"/>
    <property type="match status" value="1"/>
</dbReference>
<evidence type="ECO:0000256" key="4">
    <source>
        <dbReference type="ARBA" id="ARBA00023136"/>
    </source>
</evidence>
<keyword evidence="8" id="KW-1185">Reference proteome</keyword>
<comment type="subcellular location">
    <subcellularLocation>
        <location evidence="1">Membrane</location>
        <topology evidence="1">Multi-pass membrane protein</topology>
    </subcellularLocation>
</comment>
<feature type="transmembrane region" description="Helical" evidence="5">
    <location>
        <begin position="365"/>
        <end position="384"/>
    </location>
</feature>
<dbReference type="InterPro" id="IPR001902">
    <property type="entry name" value="SLC26A/SulP_fam"/>
</dbReference>
<evidence type="ECO:0000313" key="7">
    <source>
        <dbReference type="EMBL" id="KAG5282659.1"/>
    </source>
</evidence>
<evidence type="ECO:0000256" key="1">
    <source>
        <dbReference type="ARBA" id="ARBA00004141"/>
    </source>
</evidence>
<dbReference type="Pfam" id="PF01740">
    <property type="entry name" value="STAS"/>
    <property type="match status" value="1"/>
</dbReference>
<evidence type="ECO:0000259" key="6">
    <source>
        <dbReference type="PROSITE" id="PS50801"/>
    </source>
</evidence>
<feature type="transmembrane region" description="Helical" evidence="5">
    <location>
        <begin position="404"/>
        <end position="422"/>
    </location>
</feature>
<comment type="caution">
    <text evidence="7">The sequence shown here is derived from an EMBL/GenBank/DDBJ whole genome shotgun (WGS) entry which is preliminary data.</text>
</comment>
<dbReference type="NCBIfam" id="TIGR00815">
    <property type="entry name" value="sulP"/>
    <property type="match status" value="1"/>
</dbReference>
<dbReference type="PROSITE" id="PS01130">
    <property type="entry name" value="SLC26A"/>
    <property type="match status" value="1"/>
</dbReference>
<dbReference type="InterPro" id="IPR011547">
    <property type="entry name" value="SLC26A/SulP_dom"/>
</dbReference>
<dbReference type="Pfam" id="PF00916">
    <property type="entry name" value="Sulfate_transp"/>
    <property type="match status" value="1"/>
</dbReference>
<dbReference type="Gene3D" id="3.30.750.24">
    <property type="entry name" value="STAS domain"/>
    <property type="match status" value="1"/>
</dbReference>
<name>A0AAV6H6F6_9TELE</name>
<dbReference type="InterPro" id="IPR002645">
    <property type="entry name" value="STAS_dom"/>
</dbReference>
<gene>
    <name evidence="7" type="ORF">AALO_G00058450</name>
</gene>
<feature type="transmembrane region" description="Helical" evidence="5">
    <location>
        <begin position="172"/>
        <end position="196"/>
    </location>
</feature>
<proteinExistence type="predicted"/>
<feature type="domain" description="STAS" evidence="6">
    <location>
        <begin position="515"/>
        <end position="647"/>
    </location>
</feature>
<reference evidence="7" key="1">
    <citation type="submission" date="2020-10" db="EMBL/GenBank/DDBJ databases">
        <title>Chromosome-scale genome assembly of the Allis shad, Alosa alosa.</title>
        <authorList>
            <person name="Margot Z."/>
            <person name="Christophe K."/>
            <person name="Cabau C."/>
            <person name="Louis A."/>
            <person name="Berthelot C."/>
            <person name="Parey E."/>
            <person name="Roest Crollius H."/>
            <person name="Montfort J."/>
            <person name="Robinson-Rechavi M."/>
            <person name="Bucao C."/>
            <person name="Bouchez O."/>
            <person name="Gislard M."/>
            <person name="Lluch J."/>
            <person name="Milhes M."/>
            <person name="Lampietro C."/>
            <person name="Lopez Roques C."/>
            <person name="Donnadieu C."/>
            <person name="Braasch I."/>
            <person name="Desvignes T."/>
            <person name="Postlethwait J."/>
            <person name="Bobe J."/>
            <person name="Guiguen Y."/>
        </authorList>
    </citation>
    <scope>NUCLEOTIDE SEQUENCE</scope>
    <source>
        <strain evidence="7">M-15738</strain>
        <tissue evidence="7">Blood</tissue>
    </source>
</reference>
<dbReference type="CDD" id="cd07042">
    <property type="entry name" value="STAS_SulP_like_sulfate_transporter"/>
    <property type="match status" value="1"/>
</dbReference>
<feature type="transmembrane region" description="Helical" evidence="5">
    <location>
        <begin position="280"/>
        <end position="297"/>
    </location>
</feature>
<dbReference type="Proteomes" id="UP000823561">
    <property type="component" value="Chromosome 4"/>
</dbReference>